<evidence type="ECO:0000256" key="2">
    <source>
        <dbReference type="ARBA" id="ARBA00022723"/>
    </source>
</evidence>
<dbReference type="Gene3D" id="3.20.20.80">
    <property type="entry name" value="Glycosidases"/>
    <property type="match status" value="1"/>
</dbReference>
<dbReference type="Pfam" id="PF00128">
    <property type="entry name" value="Alpha-amylase"/>
    <property type="match status" value="1"/>
</dbReference>
<dbReference type="InterPro" id="IPR017853">
    <property type="entry name" value="GH"/>
</dbReference>
<organism evidence="8 9">
    <name type="scientific">Xanthoceras sorbifolium</name>
    <dbReference type="NCBI Taxonomy" id="99658"/>
    <lineage>
        <taxon>Eukaryota</taxon>
        <taxon>Viridiplantae</taxon>
        <taxon>Streptophyta</taxon>
        <taxon>Embryophyta</taxon>
        <taxon>Tracheophyta</taxon>
        <taxon>Spermatophyta</taxon>
        <taxon>Magnoliopsida</taxon>
        <taxon>eudicotyledons</taxon>
        <taxon>Gunneridae</taxon>
        <taxon>Pentapetalae</taxon>
        <taxon>rosids</taxon>
        <taxon>malvids</taxon>
        <taxon>Sapindales</taxon>
        <taxon>Sapindaceae</taxon>
        <taxon>Xanthoceroideae</taxon>
        <taxon>Xanthoceras</taxon>
    </lineage>
</organism>
<evidence type="ECO:0000256" key="3">
    <source>
        <dbReference type="ARBA" id="ARBA00023277"/>
    </source>
</evidence>
<dbReference type="EMBL" id="JAFEMO010000005">
    <property type="protein sequence ID" value="KAH7570153.1"/>
    <property type="molecule type" value="Genomic_DNA"/>
</dbReference>
<feature type="domain" description="Glycosyl hydrolase family 13 catalytic" evidence="6">
    <location>
        <begin position="524"/>
        <end position="589"/>
    </location>
</feature>
<feature type="domain" description="Alpha-glucan water dikinase-like N-terminal Ig-like" evidence="7">
    <location>
        <begin position="90"/>
        <end position="210"/>
    </location>
</feature>
<dbReference type="Pfam" id="PF23166">
    <property type="entry name" value="Ig_N_CWD1"/>
    <property type="match status" value="2"/>
</dbReference>
<dbReference type="Proteomes" id="UP000827721">
    <property type="component" value="Unassembled WGS sequence"/>
</dbReference>
<evidence type="ECO:0000259" key="6">
    <source>
        <dbReference type="Pfam" id="PF00128"/>
    </source>
</evidence>
<evidence type="ECO:0000313" key="9">
    <source>
        <dbReference type="Proteomes" id="UP000827721"/>
    </source>
</evidence>
<keyword evidence="3" id="KW-0119">Carbohydrate metabolism</keyword>
<sequence>MSTVTTIEPLLHSYYRREKLCCRPKTRVFLRPNCLNYSLKSVYNAGRFCCKFKKLQRIKASSSTADTALVQTLESADVFFKETFPLRRTETVEGKIFVRLDKGKDEKNWQLSVGCSLPGKWILHWGVSYVDDNGSEWDQPPENMRPPGSIPIKDYAIETPLKKLSEEDTFHQVNIHFDLKSDIAAINFVLKDEETGAWYQHRGRDFKVPLADYVQDDGNVIGTKSAFGALGQLSNMLLKTETSHSNVQDSNSKAGEPKQENRHLEGFFVEQPIAKEVVFHNSVSVSVRKCPETAKNMLYLETDLLEDVVVHWGVCRDDAKKWEVPAAPHPPETIVFKNKALRTLLQPKEGGNGRLGLFTLDNEFAGFLFVLKLNENTWLNCKGNDFYIPLSRQVGSDNAPIPGKTEEANQEVSQTAYTDGIINEIRNLVSGISSEISQRTKTKEAQESILQEIEKLAAEAYSIFRSSIPTFSEEAVLESEVSKPPVIISSGTGSGFEIMCQGFNWESHKSGRWYMELKEKAAELSSLGFSVIWLPPPTESVSPEGYMPKDLYNLNSRYGNIDELKETVKTFHEVGIKTLGDAVLNHRCAHEKNQNGVWNIFGGRLNWDDRAVVADDPHFQAVIGHDAITNSL</sequence>
<protein>
    <recommendedName>
        <fullName evidence="4">1,4-alpha-D-glucan glucanohydrolase</fullName>
    </recommendedName>
</protein>
<comment type="caution">
    <text evidence="8">The sequence shown here is derived from an EMBL/GenBank/DDBJ whole genome shotgun (WGS) entry which is preliminary data.</text>
</comment>
<dbReference type="SUPFAM" id="SSF51445">
    <property type="entry name" value="(Trans)glycosidases"/>
    <property type="match status" value="1"/>
</dbReference>
<keyword evidence="9" id="KW-1185">Reference proteome</keyword>
<dbReference type="InterPro" id="IPR056301">
    <property type="entry name" value="GWD-like_N_Ig"/>
</dbReference>
<reference evidence="8 9" key="1">
    <citation type="submission" date="2021-02" db="EMBL/GenBank/DDBJ databases">
        <title>Plant Genome Project.</title>
        <authorList>
            <person name="Zhang R.-G."/>
        </authorList>
    </citation>
    <scope>NUCLEOTIDE SEQUENCE [LARGE SCALE GENOMIC DNA]</scope>
    <source>
        <tissue evidence="8">Leaves</tissue>
    </source>
</reference>
<evidence type="ECO:0000256" key="1">
    <source>
        <dbReference type="ARBA" id="ARBA00008061"/>
    </source>
</evidence>
<evidence type="ECO:0000256" key="4">
    <source>
        <dbReference type="ARBA" id="ARBA00030238"/>
    </source>
</evidence>
<dbReference type="PANTHER" id="PTHR43447">
    <property type="entry name" value="ALPHA-AMYLASE"/>
    <property type="match status" value="1"/>
</dbReference>
<accession>A0ABQ8I0J4</accession>
<feature type="domain" description="Alpha-glucan water dikinase-like N-terminal Ig-like" evidence="7">
    <location>
        <begin position="273"/>
        <end position="390"/>
    </location>
</feature>
<feature type="compositionally biased region" description="Polar residues" evidence="5">
    <location>
        <begin position="243"/>
        <end position="253"/>
    </location>
</feature>
<evidence type="ECO:0000256" key="5">
    <source>
        <dbReference type="SAM" id="MobiDB-lite"/>
    </source>
</evidence>
<evidence type="ECO:0000259" key="7">
    <source>
        <dbReference type="Pfam" id="PF23166"/>
    </source>
</evidence>
<name>A0ABQ8I0J4_9ROSI</name>
<gene>
    <name evidence="8" type="ORF">JRO89_XS05G0059000</name>
</gene>
<comment type="similarity">
    <text evidence="1">Belongs to the glycosyl hydrolase 13 family.</text>
</comment>
<evidence type="ECO:0000313" key="8">
    <source>
        <dbReference type="EMBL" id="KAH7570153.1"/>
    </source>
</evidence>
<dbReference type="InterPro" id="IPR006047">
    <property type="entry name" value="GH13_cat_dom"/>
</dbReference>
<feature type="region of interest" description="Disordered" evidence="5">
    <location>
        <begin position="241"/>
        <end position="260"/>
    </location>
</feature>
<proteinExistence type="inferred from homology"/>
<keyword evidence="2" id="KW-0479">Metal-binding</keyword>